<dbReference type="PIR" id="T47409">
    <property type="entry name" value="T47409"/>
</dbReference>
<feature type="compositionally biased region" description="Acidic residues" evidence="1">
    <location>
        <begin position="509"/>
        <end position="518"/>
    </location>
</feature>
<feature type="region of interest" description="Disordered" evidence="1">
    <location>
        <begin position="492"/>
        <end position="525"/>
    </location>
</feature>
<organism evidence="3">
    <name type="scientific">Arabidopsis thaliana</name>
    <name type="common">Mouse-ear cress</name>
    <dbReference type="NCBI Taxonomy" id="3702"/>
    <lineage>
        <taxon>Eukaryota</taxon>
        <taxon>Viridiplantae</taxon>
        <taxon>Streptophyta</taxon>
        <taxon>Embryophyta</taxon>
        <taxon>Tracheophyta</taxon>
        <taxon>Spermatophyta</taxon>
        <taxon>Magnoliopsida</taxon>
        <taxon>eudicotyledons</taxon>
        <taxon>Gunneridae</taxon>
        <taxon>Pentapetalae</taxon>
        <taxon>rosids</taxon>
        <taxon>malvids</taxon>
        <taxon>Brassicales</taxon>
        <taxon>Brassicaceae</taxon>
        <taxon>Camelineae</taxon>
        <taxon>Arabidopsis</taxon>
    </lineage>
</organism>
<evidence type="ECO:0000256" key="1">
    <source>
        <dbReference type="SAM" id="MobiDB-lite"/>
    </source>
</evidence>
<evidence type="ECO:0000259" key="2">
    <source>
        <dbReference type="Pfam" id="PF03384"/>
    </source>
</evidence>
<reference key="1">
    <citation type="journal article" date="2000" name="Nature">
        <title>Sequence and analysis of chromosome 3 of the plant Arabidopsis thaliana.</title>
        <authorList>
            <consortium name="European Union Chromosome 3 Arabidopsis Sequencing Consortium"/>
            <consortium name="Institute for Genomic Research"/>
            <consortium name="Kazusa DNA Research Institute"/>
            <person name="Salanoubat M."/>
            <person name="Lemcke K."/>
            <person name="Rieger M."/>
            <person name="Ansorge W."/>
            <person name="Unseld M."/>
            <person name="Fartmann B."/>
            <person name="Valle G."/>
            <person name="Blocker H."/>
            <person name="Perez-Alonso M."/>
            <person name="Obermaier B."/>
            <person name="Delseny M."/>
            <person name="Boutry M."/>
            <person name="Grivell L.A."/>
            <person name="Mache R."/>
            <person name="Puigdomenech P."/>
            <person name="De Simone V."/>
            <person name="Choisne N."/>
            <person name="Artiguenave F."/>
            <person name="Robert C."/>
            <person name="Brottier P."/>
            <person name="Wincker P."/>
            <person name="Cattolico L."/>
            <person name="Weissenbach J."/>
            <person name="Saurin W."/>
            <person name="Quetier F."/>
            <person name="Schafer M."/>
            <person name="Muller-Auer S."/>
            <person name="Gabel C."/>
            <person name="Fuchs M."/>
            <person name="Benes V."/>
            <person name="Wurmbach E."/>
            <person name="Drzonek H."/>
            <person name="Erfle H."/>
            <person name="Jordan N."/>
            <person name="Bangert S."/>
            <person name="Wiedelmann R."/>
            <person name="Kranz H."/>
            <person name="Voss H."/>
            <person name="Holland R."/>
            <person name="Brandt P."/>
            <person name="Nyakatura G."/>
            <person name="Vezzi A."/>
            <person name="D'Angelo M."/>
            <person name="Pallavicini A."/>
            <person name="Toppo S."/>
            <person name="Simionati B."/>
            <person name="Conrad A."/>
            <person name="Hornischer K."/>
            <person name="Kauer G."/>
            <person name="Lohnert T.H."/>
            <person name="Nordsiek G."/>
            <person name="Reichelt J."/>
            <person name="Scharfe M."/>
            <person name="Schon O."/>
            <person name="Bargues M."/>
            <person name="Terol J."/>
            <person name="Climent J."/>
            <person name="Navarro P."/>
            <person name="Collado C."/>
            <person name="Perez-Perez A."/>
            <person name="Ottenwalder B."/>
            <person name="Duchemin D."/>
            <person name="Cooke R."/>
            <person name="Laudie M."/>
            <person name="Berger-Llauro C."/>
            <person name="Purnelle B."/>
            <person name="Masuy D."/>
            <person name="de Haan M."/>
            <person name="Maarse A.C."/>
            <person name="Alcaraz J.P."/>
            <person name="Cottet A."/>
            <person name="Casacuberta E."/>
            <person name="Monfort A."/>
            <person name="Argiriou A."/>
            <person name="flores M."/>
            <person name="Liguori R."/>
            <person name="Vitale D."/>
            <person name="Mannhaupt G."/>
            <person name="Haase D."/>
            <person name="Schoof H."/>
            <person name="Rudd S."/>
            <person name="Zaccaria P."/>
            <person name="Mewes H.W."/>
            <person name="Mayer K.F."/>
            <person name="Kaul S."/>
            <person name="Town C.D."/>
            <person name="Koo H.L."/>
            <person name="Tallon L.J."/>
            <person name="Jenkins J."/>
            <person name="Rooney T."/>
            <person name="Rizzo M."/>
            <person name="Walts A."/>
            <person name="Utterback T."/>
            <person name="Fujii C.Y."/>
            <person name="Shea T.P."/>
            <person name="Creasy T.H."/>
            <person name="Haas B."/>
            <person name="Maiti R."/>
            <person name="Wu D."/>
            <person name="Peterson J."/>
            <person name="Van Aken S."/>
            <person name="Pai G."/>
            <person name="Militscher J."/>
            <person name="Sellers P."/>
            <person name="Gill J.E."/>
            <person name="Feldblyum T.V."/>
            <person name="Preuss D."/>
            <person name="Lin X."/>
            <person name="Nierman W.C."/>
            <person name="Salzberg S.L."/>
            <person name="White O."/>
            <person name="Venter J.C."/>
            <person name="Fraser C.M."/>
            <person name="Kaneko T."/>
            <person name="Nakamura Y."/>
            <person name="Sato S."/>
            <person name="Kato T."/>
            <person name="Asamizu E."/>
            <person name="Sasamoto S."/>
            <person name="Kimura T."/>
            <person name="Idesawa K."/>
            <person name="Kawashima K."/>
            <person name="Kishida Y."/>
            <person name="Kiyokawa C."/>
            <person name="Kohara M."/>
            <person name="Matsumoto M."/>
            <person name="Matsuno A."/>
            <person name="Muraki A."/>
            <person name="Nakayama S."/>
            <person name="Nakazaki N."/>
            <person name="Shinpo S."/>
            <person name="Takeuchi C."/>
            <person name="Wada T."/>
            <person name="Watanabe A."/>
            <person name="Yamada M."/>
            <person name="Yasuda M."/>
            <person name="Tabata S."/>
        </authorList>
    </citation>
    <scope>NUCLEOTIDE SEQUENCE [LARGE SCALE GENOMIC DNA]</scope>
    <source>
        <strain>cv. Columbia</strain>
    </source>
</reference>
<feature type="compositionally biased region" description="Basic and acidic residues" evidence="1">
    <location>
        <begin position="18"/>
        <end position="40"/>
    </location>
</feature>
<dbReference type="EMBL" id="AL162691">
    <property type="protein sequence ID" value="CAB83145.1"/>
    <property type="molecule type" value="Genomic_DNA"/>
</dbReference>
<gene>
    <name evidence="3" type="primary">T28A8_20</name>
</gene>
<reference evidence="3" key="3">
    <citation type="submission" date="2000-03" db="EMBL/GenBank/DDBJ databases">
        <authorList>
            <person name="EU Arabidopsis sequencing project"/>
        </authorList>
    </citation>
    <scope>NUCLEOTIDE SEQUENCE</scope>
</reference>
<reference evidence="3" key="2">
    <citation type="submission" date="2000-03" db="EMBL/GenBank/DDBJ databases">
        <authorList>
            <person name="Purnelle B."/>
            <person name="Boutry M."/>
            <person name="Goffeau A."/>
            <person name="Mewes H.W."/>
            <person name="Rudd S."/>
            <person name="Lemcke K."/>
            <person name="Mayer K.F.X."/>
            <person name="Quetier F."/>
            <person name="Salanoubat M."/>
        </authorList>
    </citation>
    <scope>NUCLEOTIDE SEQUENCE</scope>
</reference>
<feature type="region of interest" description="Disordered" evidence="1">
    <location>
        <begin position="1"/>
        <end position="40"/>
    </location>
</feature>
<feature type="domain" description="DUF287" evidence="2">
    <location>
        <begin position="276"/>
        <end position="330"/>
    </location>
</feature>
<feature type="compositionally biased region" description="Basic and acidic residues" evidence="1">
    <location>
        <begin position="494"/>
        <end position="506"/>
    </location>
</feature>
<dbReference type="Pfam" id="PF03384">
    <property type="entry name" value="DUF287"/>
    <property type="match status" value="1"/>
</dbReference>
<proteinExistence type="predicted"/>
<protein>
    <submittedName>
        <fullName evidence="3">Uncharacterized protein T28A8_20</fullName>
    </submittedName>
</protein>
<dbReference type="AlphaFoldDB" id="Q9LZH4"/>
<name>Q9LZH4_ARATH</name>
<evidence type="ECO:0000313" key="3">
    <source>
        <dbReference type="EMBL" id="CAB83145.1"/>
    </source>
</evidence>
<dbReference type="InterPro" id="IPR005048">
    <property type="entry name" value="DUF287"/>
</dbReference>
<accession>Q9LZH4</accession>
<sequence length="525" mass="60644">MVCAKLVDPSNSSESEDERIRDDTIREADVNREEVEEEKKSGRRKLEYQKTCKVGTRCTVQQTVKYLEGFKEDLPWFKAHSQFRHVFHMPEEKNHMTQGMWMLLLRTSQTEMDRKCWFVVNGVPIRYSIKEHALFCGFECYEYPKEKKADRKKLSILLFLCKVIVAKSKVDGNIDRFLLKIIDDVHACETFPWDRFTFDGCMEGIKSIINNMNGKAKVETCFSGFIFPLELGQKFRDPIRFENECPRMCNSKFSNSVMKEFSLEEIIEELGSVNDISSIFEPDDEEKYLLRRIVDGNVVDDGISFVDPVVDSWRTCLIKKRKKIWWKDLFDEDVRSRSGEPTEEHVSKNGPDISTLREAIDAGFKQVVEMLGEYNQMLITTVRRQVGENVPPFNENVNSDVNVEKEDGENVLPFEENVNSDVNVEKEDGERHPPYEDNVNVEKDVGESVLPFEENVYMEKEIGENVSLFEDVGPNVVKKCTDMVLYVRGSPKGHVQDETEGNKATEADICVDETQGDDETPKKEN</sequence>